<reference evidence="1" key="1">
    <citation type="submission" date="2023-07" db="EMBL/GenBank/DDBJ databases">
        <title>Black Yeasts Isolated from many extreme environments.</title>
        <authorList>
            <person name="Coleine C."/>
            <person name="Stajich J.E."/>
            <person name="Selbmann L."/>
        </authorList>
    </citation>
    <scope>NUCLEOTIDE SEQUENCE</scope>
    <source>
        <strain evidence="1">CCFEE 5485</strain>
    </source>
</reference>
<dbReference type="Proteomes" id="UP001274830">
    <property type="component" value="Unassembled WGS sequence"/>
</dbReference>
<dbReference type="AlphaFoldDB" id="A0AAE0WWS8"/>
<protein>
    <submittedName>
        <fullName evidence="1">Uncharacterized protein</fullName>
    </submittedName>
</protein>
<evidence type="ECO:0000313" key="1">
    <source>
        <dbReference type="EMBL" id="KAK3679353.1"/>
    </source>
</evidence>
<accession>A0AAE0WWS8</accession>
<keyword evidence="2" id="KW-1185">Reference proteome</keyword>
<sequence>MALPQDPNVIAPDGDVTLTCGGQLVDGIPLLLREAAILLRHDRTVKSLSCKLVFRSTATSPLSPDLADFAAEIRQRIVVYIESQIDHQLAHPECTALPRCISLMLSRMKHVDLFPMTKNAKPISQLCTIMTNTSYTDPTETAFNQEPGCRKHNLHSLRHLQGQFAKEANAIRASILNMNATT</sequence>
<organism evidence="1 2">
    <name type="scientific">Recurvomyces mirabilis</name>
    <dbReference type="NCBI Taxonomy" id="574656"/>
    <lineage>
        <taxon>Eukaryota</taxon>
        <taxon>Fungi</taxon>
        <taxon>Dikarya</taxon>
        <taxon>Ascomycota</taxon>
        <taxon>Pezizomycotina</taxon>
        <taxon>Dothideomycetes</taxon>
        <taxon>Dothideomycetidae</taxon>
        <taxon>Mycosphaerellales</taxon>
        <taxon>Teratosphaeriaceae</taxon>
        <taxon>Recurvomyces</taxon>
    </lineage>
</organism>
<name>A0AAE0WWS8_9PEZI</name>
<dbReference type="EMBL" id="JAUTXT010000002">
    <property type="protein sequence ID" value="KAK3679353.1"/>
    <property type="molecule type" value="Genomic_DNA"/>
</dbReference>
<evidence type="ECO:0000313" key="2">
    <source>
        <dbReference type="Proteomes" id="UP001274830"/>
    </source>
</evidence>
<gene>
    <name evidence="1" type="ORF">LTR78_000914</name>
</gene>
<comment type="caution">
    <text evidence="1">The sequence shown here is derived from an EMBL/GenBank/DDBJ whole genome shotgun (WGS) entry which is preliminary data.</text>
</comment>
<proteinExistence type="predicted"/>